<dbReference type="InterPro" id="IPR013216">
    <property type="entry name" value="Methyltransf_11"/>
</dbReference>
<evidence type="ECO:0000313" key="3">
    <source>
        <dbReference type="Proteomes" id="UP001303889"/>
    </source>
</evidence>
<keyword evidence="2" id="KW-0808">Transferase</keyword>
<dbReference type="Pfam" id="PF08241">
    <property type="entry name" value="Methyltransf_11"/>
    <property type="match status" value="1"/>
</dbReference>
<keyword evidence="2" id="KW-0489">Methyltransferase</keyword>
<proteinExistence type="predicted"/>
<organism evidence="2 3">
    <name type="scientific">Staphylotrichum tortipilum</name>
    <dbReference type="NCBI Taxonomy" id="2831512"/>
    <lineage>
        <taxon>Eukaryota</taxon>
        <taxon>Fungi</taxon>
        <taxon>Dikarya</taxon>
        <taxon>Ascomycota</taxon>
        <taxon>Pezizomycotina</taxon>
        <taxon>Sordariomycetes</taxon>
        <taxon>Sordariomycetidae</taxon>
        <taxon>Sordariales</taxon>
        <taxon>Chaetomiaceae</taxon>
        <taxon>Staphylotrichum</taxon>
    </lineage>
</organism>
<feature type="domain" description="Methyltransferase type 11" evidence="1">
    <location>
        <begin position="46"/>
        <end position="145"/>
    </location>
</feature>
<reference evidence="2" key="1">
    <citation type="journal article" date="2023" name="Mol. Phylogenet. Evol.">
        <title>Genome-scale phylogeny and comparative genomics of the fungal order Sordariales.</title>
        <authorList>
            <person name="Hensen N."/>
            <person name="Bonometti L."/>
            <person name="Westerberg I."/>
            <person name="Brannstrom I.O."/>
            <person name="Guillou S."/>
            <person name="Cros-Aarteil S."/>
            <person name="Calhoun S."/>
            <person name="Haridas S."/>
            <person name="Kuo A."/>
            <person name="Mondo S."/>
            <person name="Pangilinan J."/>
            <person name="Riley R."/>
            <person name="LaButti K."/>
            <person name="Andreopoulos B."/>
            <person name="Lipzen A."/>
            <person name="Chen C."/>
            <person name="Yan M."/>
            <person name="Daum C."/>
            <person name="Ng V."/>
            <person name="Clum A."/>
            <person name="Steindorff A."/>
            <person name="Ohm R.A."/>
            <person name="Martin F."/>
            <person name="Silar P."/>
            <person name="Natvig D.O."/>
            <person name="Lalanne C."/>
            <person name="Gautier V."/>
            <person name="Ament-Velasquez S.L."/>
            <person name="Kruys A."/>
            <person name="Hutchinson M.I."/>
            <person name="Powell A.J."/>
            <person name="Barry K."/>
            <person name="Miller A.N."/>
            <person name="Grigoriev I.V."/>
            <person name="Debuchy R."/>
            <person name="Gladieux P."/>
            <person name="Hiltunen Thoren M."/>
            <person name="Johannesson H."/>
        </authorList>
    </citation>
    <scope>NUCLEOTIDE SEQUENCE</scope>
    <source>
        <strain evidence="2">CBS 103.79</strain>
    </source>
</reference>
<dbReference type="EMBL" id="MU856289">
    <property type="protein sequence ID" value="KAK3897061.1"/>
    <property type="molecule type" value="Genomic_DNA"/>
</dbReference>
<dbReference type="Proteomes" id="UP001303889">
    <property type="component" value="Unassembled WGS sequence"/>
</dbReference>
<dbReference type="CDD" id="cd02440">
    <property type="entry name" value="AdoMet_MTases"/>
    <property type="match status" value="1"/>
</dbReference>
<evidence type="ECO:0000259" key="1">
    <source>
        <dbReference type="Pfam" id="PF08241"/>
    </source>
</evidence>
<comment type="caution">
    <text evidence="2">The sequence shown here is derived from an EMBL/GenBank/DDBJ whole genome shotgun (WGS) entry which is preliminary data.</text>
</comment>
<dbReference type="PANTHER" id="PTHR43861:SF1">
    <property type="entry name" value="TRANS-ACONITATE 2-METHYLTRANSFERASE"/>
    <property type="match status" value="1"/>
</dbReference>
<dbReference type="AlphaFoldDB" id="A0AAN6M9X3"/>
<name>A0AAN6M9X3_9PEZI</name>
<reference evidence="2" key="2">
    <citation type="submission" date="2023-05" db="EMBL/GenBank/DDBJ databases">
        <authorList>
            <consortium name="Lawrence Berkeley National Laboratory"/>
            <person name="Steindorff A."/>
            <person name="Hensen N."/>
            <person name="Bonometti L."/>
            <person name="Westerberg I."/>
            <person name="Brannstrom I.O."/>
            <person name="Guillou S."/>
            <person name="Cros-Aarteil S."/>
            <person name="Calhoun S."/>
            <person name="Haridas S."/>
            <person name="Kuo A."/>
            <person name="Mondo S."/>
            <person name="Pangilinan J."/>
            <person name="Riley R."/>
            <person name="Labutti K."/>
            <person name="Andreopoulos B."/>
            <person name="Lipzen A."/>
            <person name="Chen C."/>
            <person name="Yanf M."/>
            <person name="Daum C."/>
            <person name="Ng V."/>
            <person name="Clum A."/>
            <person name="Ohm R."/>
            <person name="Martin F."/>
            <person name="Silar P."/>
            <person name="Natvig D."/>
            <person name="Lalanne C."/>
            <person name="Gautier V."/>
            <person name="Ament-Velasquez S.L."/>
            <person name="Kruys A."/>
            <person name="Hutchinson M.I."/>
            <person name="Powell A.J."/>
            <person name="Barry K."/>
            <person name="Miller A.N."/>
            <person name="Grigoriev I.V."/>
            <person name="Debuchy R."/>
            <person name="Gladieux P."/>
            <person name="Thoren M.H."/>
            <person name="Johannesson H."/>
        </authorList>
    </citation>
    <scope>NUCLEOTIDE SEQUENCE</scope>
    <source>
        <strain evidence="2">CBS 103.79</strain>
    </source>
</reference>
<protein>
    <submittedName>
        <fullName evidence="2">Methyltransferase</fullName>
    </submittedName>
</protein>
<accession>A0AAN6M9X3</accession>
<dbReference type="GO" id="GO:0008168">
    <property type="term" value="F:methyltransferase activity"/>
    <property type="evidence" value="ECO:0007669"/>
    <property type="project" value="UniProtKB-KW"/>
</dbReference>
<dbReference type="Gene3D" id="3.40.50.150">
    <property type="entry name" value="Vaccinia Virus protein VP39"/>
    <property type="match status" value="1"/>
</dbReference>
<evidence type="ECO:0000313" key="2">
    <source>
        <dbReference type="EMBL" id="KAK3897061.1"/>
    </source>
</evidence>
<dbReference type="InterPro" id="IPR029063">
    <property type="entry name" value="SAM-dependent_MTases_sf"/>
</dbReference>
<keyword evidence="3" id="KW-1185">Reference proteome</keyword>
<sequence length="281" mass="30758">MAAPHRPYQPGHATSQTLHHAWRTAPNSAPHLLRHLSSLSPSPRLLDVGAGPGTLATSLASHLAPLHGHVTATDISDSVLARAAAHAKEQGVENISFRTASVYELPFKDGEFDVVHAHQVLCHLDGPVEAIREMLRVTKPGGLLALREADMKMWGFWPESEVLERFSALMARVMVANGGEDRAGRRLVEWVLQAGVERGAVEAGFGTWCFAEEGDRRVWGIAMVERLREGQVRGKGIELGLVTEEGVEEMVKAWEEWMGREEAVLGIVNGEVVVRKPDVRA</sequence>
<dbReference type="GO" id="GO:0032259">
    <property type="term" value="P:methylation"/>
    <property type="evidence" value="ECO:0007669"/>
    <property type="project" value="UniProtKB-KW"/>
</dbReference>
<dbReference type="SUPFAM" id="SSF53335">
    <property type="entry name" value="S-adenosyl-L-methionine-dependent methyltransferases"/>
    <property type="match status" value="1"/>
</dbReference>
<dbReference type="PANTHER" id="PTHR43861">
    <property type="entry name" value="TRANS-ACONITATE 2-METHYLTRANSFERASE-RELATED"/>
    <property type="match status" value="1"/>
</dbReference>
<gene>
    <name evidence="2" type="ORF">C8A05DRAFT_39391</name>
</gene>